<dbReference type="Pfam" id="PF05239">
    <property type="entry name" value="PRC"/>
    <property type="match status" value="1"/>
</dbReference>
<dbReference type="InterPro" id="IPR000644">
    <property type="entry name" value="CBS_dom"/>
</dbReference>
<dbReference type="SUPFAM" id="SSF54631">
    <property type="entry name" value="CBS-domain pair"/>
    <property type="match status" value="1"/>
</dbReference>
<dbReference type="EMBL" id="CP002345">
    <property type="protein sequence ID" value="ADQ78963.1"/>
    <property type="molecule type" value="Genomic_DNA"/>
</dbReference>
<dbReference type="Gene3D" id="2.30.30.240">
    <property type="entry name" value="PRC-barrel domain"/>
    <property type="match status" value="1"/>
</dbReference>
<evidence type="ECO:0000313" key="3">
    <source>
        <dbReference type="EMBL" id="ADQ78963.1"/>
    </source>
</evidence>
<dbReference type="CDD" id="cd04606">
    <property type="entry name" value="CBS_pair_Mg_transporter"/>
    <property type="match status" value="1"/>
</dbReference>
<dbReference type="HOGENOM" id="CLU_030870_1_0_10"/>
<feature type="domain" description="CBS" evidence="2">
    <location>
        <begin position="303"/>
        <end position="366"/>
    </location>
</feature>
<dbReference type="SUPFAM" id="SSF158791">
    <property type="entry name" value="MgtE N-terminal domain-like"/>
    <property type="match status" value="1"/>
</dbReference>
<dbReference type="InterPro" id="IPR006669">
    <property type="entry name" value="MgtE_transporter"/>
</dbReference>
<dbReference type="eggNOG" id="COG0806">
    <property type="taxonomic scope" value="Bacteria"/>
</dbReference>
<accession>E4T2L9</accession>
<dbReference type="PANTHER" id="PTHR43773">
    <property type="entry name" value="MAGNESIUM TRANSPORTER MGTE"/>
    <property type="match status" value="1"/>
</dbReference>
<dbReference type="Gene3D" id="3.10.580.10">
    <property type="entry name" value="CBS-domain"/>
    <property type="match status" value="1"/>
</dbReference>
<protein>
    <submittedName>
        <fullName evidence="3">MgtE intracellular region</fullName>
    </submittedName>
</protein>
<dbReference type="InterPro" id="IPR011033">
    <property type="entry name" value="PRC_barrel-like_sf"/>
</dbReference>
<dbReference type="SMART" id="SM00924">
    <property type="entry name" value="MgtE_N"/>
    <property type="match status" value="1"/>
</dbReference>
<dbReference type="Gene3D" id="1.25.60.10">
    <property type="entry name" value="MgtE N-terminal domain-like"/>
    <property type="match status" value="1"/>
</dbReference>
<proteinExistence type="predicted"/>
<dbReference type="STRING" id="694427.Palpr_0809"/>
<feature type="domain" description="CBS" evidence="2">
    <location>
        <begin position="367"/>
        <end position="423"/>
    </location>
</feature>
<dbReference type="InterPro" id="IPR038076">
    <property type="entry name" value="MgtE_N_sf"/>
</dbReference>
<organism evidence="3 4">
    <name type="scientific">Paludibacter propionicigenes (strain DSM 17365 / JCM 13257 / WB4)</name>
    <dbReference type="NCBI Taxonomy" id="694427"/>
    <lineage>
        <taxon>Bacteria</taxon>
        <taxon>Pseudomonadati</taxon>
        <taxon>Bacteroidota</taxon>
        <taxon>Bacteroidia</taxon>
        <taxon>Bacteroidales</taxon>
        <taxon>Paludibacteraceae</taxon>
        <taxon>Paludibacter</taxon>
    </lineage>
</organism>
<dbReference type="AlphaFoldDB" id="E4T2L9"/>
<dbReference type="eggNOG" id="COG2239">
    <property type="taxonomic scope" value="Bacteria"/>
</dbReference>
<evidence type="ECO:0000256" key="1">
    <source>
        <dbReference type="PROSITE-ProRule" id="PRU00703"/>
    </source>
</evidence>
<dbReference type="InterPro" id="IPR006668">
    <property type="entry name" value="Mg_transptr_MgtE_intracell_dom"/>
</dbReference>
<keyword evidence="4" id="KW-1185">Reference proteome</keyword>
<dbReference type="PANTHER" id="PTHR43773:SF1">
    <property type="entry name" value="MAGNESIUM TRANSPORTER MGTE"/>
    <property type="match status" value="1"/>
</dbReference>
<keyword evidence="1" id="KW-0129">CBS domain</keyword>
<evidence type="ECO:0000313" key="4">
    <source>
        <dbReference type="Proteomes" id="UP000008718"/>
    </source>
</evidence>
<dbReference type="GO" id="GO:0016020">
    <property type="term" value="C:membrane"/>
    <property type="evidence" value="ECO:0007669"/>
    <property type="project" value="InterPro"/>
</dbReference>
<evidence type="ECO:0000259" key="2">
    <source>
        <dbReference type="PROSITE" id="PS51371"/>
    </source>
</evidence>
<dbReference type="Pfam" id="PF03448">
    <property type="entry name" value="MgtE_N"/>
    <property type="match status" value="1"/>
</dbReference>
<dbReference type="RefSeq" id="WP_013444332.1">
    <property type="nucleotide sequence ID" value="NC_014734.1"/>
</dbReference>
<dbReference type="GO" id="GO:0015095">
    <property type="term" value="F:magnesium ion transmembrane transporter activity"/>
    <property type="evidence" value="ECO:0007669"/>
    <property type="project" value="InterPro"/>
</dbReference>
<name>E4T2L9_PALPW</name>
<reference key="1">
    <citation type="submission" date="2010-11" db="EMBL/GenBank/DDBJ databases">
        <title>The complete genome of Paludibacter propionicigenes DSM 17365.</title>
        <authorList>
            <consortium name="US DOE Joint Genome Institute (JGI-PGF)"/>
            <person name="Lucas S."/>
            <person name="Copeland A."/>
            <person name="Lapidus A."/>
            <person name="Bruce D."/>
            <person name="Goodwin L."/>
            <person name="Pitluck S."/>
            <person name="Kyrpides N."/>
            <person name="Mavromatis K."/>
            <person name="Ivanova N."/>
            <person name="Munk A.C."/>
            <person name="Brettin T."/>
            <person name="Detter J.C."/>
            <person name="Han C."/>
            <person name="Tapia R."/>
            <person name="Land M."/>
            <person name="Hauser L."/>
            <person name="Markowitz V."/>
            <person name="Cheng J.-F."/>
            <person name="Hugenholtz P."/>
            <person name="Woyke T."/>
            <person name="Wu D."/>
            <person name="Gronow S."/>
            <person name="Wellnitz S."/>
            <person name="Brambilla E."/>
            <person name="Klenk H.-P."/>
            <person name="Eisen J.A."/>
        </authorList>
    </citation>
    <scope>NUCLEOTIDE SEQUENCE</scope>
    <source>
        <strain>WB4</strain>
    </source>
</reference>
<dbReference type="InterPro" id="IPR027275">
    <property type="entry name" value="PRC-brl_dom"/>
</dbReference>
<dbReference type="SMART" id="SM00116">
    <property type="entry name" value="CBS"/>
    <property type="match status" value="2"/>
</dbReference>
<dbReference type="InterPro" id="IPR046342">
    <property type="entry name" value="CBS_dom_sf"/>
</dbReference>
<dbReference type="PROSITE" id="PS51371">
    <property type="entry name" value="CBS"/>
    <property type="match status" value="2"/>
</dbReference>
<sequence length="431" mass="48406">MTSQVTFYVSQIIGCKIYDVNGTRLGSVMDIMVNTAQSDASVEDAFRPVIIGLKTKTSGTVRYLNFEHIKIVNKNKRFSFICQQAENLAENALENSLPLVKNILDRQIVDINGRKLVRVNDIRLVSIASGTYAIAVDIGTEGLLRRLGVAGIVNKSLRVFNTTLPTRFILWDDVGALDNTNFNIKLSQTSSKLQRLHPSDLADIIEEMGAQSRTKIFESLDEERAADVLEEMEPYAQAQIIESLSIGKAADLLEKMPADEVADLLDELEDDTVELLLNEMERESSEEVRELLEYEDKEVGSLMTTDYLSFRETMTVDQTLNELREQKPEADMIYSLFITNEQEKLIATVSLRDLVISLPTMTLGEIMNKQIICVSDEDKIDTLAEIISKYDLLAIPVTDAENTLVGMVVIDDIVEDLMYKGKTKKGGRSWR</sequence>
<gene>
    <name evidence="3" type="ordered locus">Palpr_0809</name>
</gene>
<dbReference type="OrthoDB" id="9790355at2"/>
<reference evidence="3 4" key="2">
    <citation type="journal article" date="2011" name="Stand. Genomic Sci.">
        <title>Complete genome sequence of Paludibacter propionicigenes type strain (WB4).</title>
        <authorList>
            <person name="Gronow S."/>
            <person name="Munk C."/>
            <person name="Lapidus A."/>
            <person name="Nolan M."/>
            <person name="Lucas S."/>
            <person name="Hammon N."/>
            <person name="Deshpande S."/>
            <person name="Cheng J.F."/>
            <person name="Tapia R."/>
            <person name="Han C."/>
            <person name="Goodwin L."/>
            <person name="Pitluck S."/>
            <person name="Liolios K."/>
            <person name="Ivanova N."/>
            <person name="Mavromatis K."/>
            <person name="Mikhailova N."/>
            <person name="Pati A."/>
            <person name="Chen A."/>
            <person name="Palaniappan K."/>
            <person name="Land M."/>
            <person name="Hauser L."/>
            <person name="Chang Y.J."/>
            <person name="Jeffries C.D."/>
            <person name="Brambilla E."/>
            <person name="Rohde M."/>
            <person name="Goker M."/>
            <person name="Detter J.C."/>
            <person name="Woyke T."/>
            <person name="Bristow J."/>
            <person name="Eisen J.A."/>
            <person name="Markowitz V."/>
            <person name="Hugenholtz P."/>
            <person name="Kyrpides N.C."/>
            <person name="Klenk H.P."/>
        </authorList>
    </citation>
    <scope>NUCLEOTIDE SEQUENCE [LARGE SCALE GENOMIC DNA]</scope>
    <source>
        <strain evidence="4">DSM 17365 / JCM 13257 / WB4</strain>
    </source>
</reference>
<dbReference type="SUPFAM" id="SSF50346">
    <property type="entry name" value="PRC-barrel domain"/>
    <property type="match status" value="1"/>
</dbReference>
<dbReference type="Pfam" id="PF00571">
    <property type="entry name" value="CBS"/>
    <property type="match status" value="2"/>
</dbReference>
<dbReference type="Proteomes" id="UP000008718">
    <property type="component" value="Chromosome"/>
</dbReference>
<dbReference type="KEGG" id="ppn:Palpr_0809"/>